<evidence type="ECO:0000256" key="4">
    <source>
        <dbReference type="ARBA" id="ARBA00022759"/>
    </source>
</evidence>
<feature type="region of interest" description="Disordered" evidence="7">
    <location>
        <begin position="517"/>
        <end position="538"/>
    </location>
</feature>
<keyword evidence="1" id="KW-0808">Transferase</keyword>
<sequence length="561" mass="63309">MARDQNCPARSKKCKTYGEIGHFAVCSTTKELKPFARDDERRNNTRERAYQLSEDSAPGQQDYYAFAVGVGQPTSCSEVDLRIGGVMLPAVLIDSGASCNVINQATWEVLKESVQCQSKKSSKRLFAYGQKDHIEVIGTFVSEIVCEISGISCVDEFTVVKGPGRPLFGKNTAETNYQRIQPLANKIIMHLQLELISLQVTDGDIRICVDMRRANSAIERERYPIPTIEEILYDLNGSTVFSKLDIKWDFHQVELGERSREIPTFVTHLGLYRLNQCEPKDSSGEEFDFVKAVAEESLPVALTAKQVKRASDSDPELASLRQHILSGDWSQSANRVVGVPTQIFSSYGFPFTLKSDNGTQFCCEEFEKFLSDHGIEHLTSPPLLPQANGHVERQNRTLLKSLKVAHVHGKNWREELQKFLYRSTPQTSIGVTSPFLMFGRELKTKLAELRCANTKTSGKLEENFESEPYTMQTKEGSRSEVTVRSKEDVEYRRNRALVKRYNPPGELPEATEAISQHASNTLPHEENKATSRPRRIDCQNPGKYKDYVLYELNSVDTLDLC</sequence>
<dbReference type="Gene3D" id="3.30.420.10">
    <property type="entry name" value="Ribonuclease H-like superfamily/Ribonuclease H"/>
    <property type="match status" value="1"/>
</dbReference>
<organism evidence="9 10">
    <name type="scientific">Stylophora pistillata</name>
    <name type="common">Smooth cauliflower coral</name>
    <dbReference type="NCBI Taxonomy" id="50429"/>
    <lineage>
        <taxon>Eukaryota</taxon>
        <taxon>Metazoa</taxon>
        <taxon>Cnidaria</taxon>
        <taxon>Anthozoa</taxon>
        <taxon>Hexacorallia</taxon>
        <taxon>Scleractinia</taxon>
        <taxon>Astrocoeniina</taxon>
        <taxon>Pocilloporidae</taxon>
        <taxon>Stylophora</taxon>
    </lineage>
</organism>
<dbReference type="SUPFAM" id="SSF53098">
    <property type="entry name" value="Ribonuclease H-like"/>
    <property type="match status" value="1"/>
</dbReference>
<evidence type="ECO:0000256" key="1">
    <source>
        <dbReference type="ARBA" id="ARBA00022679"/>
    </source>
</evidence>
<comment type="caution">
    <text evidence="9">The sequence shown here is derived from an EMBL/GenBank/DDBJ whole genome shotgun (WGS) entry which is preliminary data.</text>
</comment>
<evidence type="ECO:0000259" key="8">
    <source>
        <dbReference type="PROSITE" id="PS50994"/>
    </source>
</evidence>
<evidence type="ECO:0000256" key="5">
    <source>
        <dbReference type="ARBA" id="ARBA00022801"/>
    </source>
</evidence>
<keyword evidence="4" id="KW-0255">Endonuclease</keyword>
<gene>
    <name evidence="9" type="primary">K02A2.6</name>
    <name evidence="9" type="ORF">AWC38_SpisGene23790</name>
</gene>
<dbReference type="GO" id="GO:0003676">
    <property type="term" value="F:nucleic acid binding"/>
    <property type="evidence" value="ECO:0007669"/>
    <property type="project" value="InterPro"/>
</dbReference>
<dbReference type="PANTHER" id="PTHR37984:SF5">
    <property type="entry name" value="PROTEIN NYNRIN-LIKE"/>
    <property type="match status" value="1"/>
</dbReference>
<dbReference type="CDD" id="cd01647">
    <property type="entry name" value="RT_LTR"/>
    <property type="match status" value="1"/>
</dbReference>
<dbReference type="EMBL" id="LSMT01001463">
    <property type="protein sequence ID" value="PFX12278.1"/>
    <property type="molecule type" value="Genomic_DNA"/>
</dbReference>
<name>A0A2B4R7B1_STYPI</name>
<dbReference type="InterPro" id="IPR001584">
    <property type="entry name" value="Integrase_cat-core"/>
</dbReference>
<feature type="domain" description="Integrase catalytic" evidence="8">
    <location>
        <begin position="342"/>
        <end position="402"/>
    </location>
</feature>
<evidence type="ECO:0000313" key="10">
    <source>
        <dbReference type="Proteomes" id="UP000225706"/>
    </source>
</evidence>
<proteinExistence type="predicted"/>
<evidence type="ECO:0000256" key="7">
    <source>
        <dbReference type="SAM" id="MobiDB-lite"/>
    </source>
</evidence>
<dbReference type="PANTHER" id="PTHR37984">
    <property type="entry name" value="PROTEIN CBG26694"/>
    <property type="match status" value="1"/>
</dbReference>
<dbReference type="AlphaFoldDB" id="A0A2B4R7B1"/>
<dbReference type="SUPFAM" id="SSF56672">
    <property type="entry name" value="DNA/RNA polymerases"/>
    <property type="match status" value="1"/>
</dbReference>
<dbReference type="InterPro" id="IPR050951">
    <property type="entry name" value="Retrovirus_Pol_polyprotein"/>
</dbReference>
<accession>A0A2B4R7B1</accession>
<dbReference type="InterPro" id="IPR043128">
    <property type="entry name" value="Rev_trsase/Diguanyl_cyclase"/>
</dbReference>
<evidence type="ECO:0000313" key="9">
    <source>
        <dbReference type="EMBL" id="PFX12278.1"/>
    </source>
</evidence>
<keyword evidence="6" id="KW-0695">RNA-directed DNA polymerase</keyword>
<dbReference type="PROSITE" id="PS50994">
    <property type="entry name" value="INTEGRASE"/>
    <property type="match status" value="1"/>
</dbReference>
<evidence type="ECO:0000256" key="6">
    <source>
        <dbReference type="ARBA" id="ARBA00022918"/>
    </source>
</evidence>
<dbReference type="InterPro" id="IPR043502">
    <property type="entry name" value="DNA/RNA_pol_sf"/>
</dbReference>
<evidence type="ECO:0000256" key="2">
    <source>
        <dbReference type="ARBA" id="ARBA00022695"/>
    </source>
</evidence>
<dbReference type="InterPro" id="IPR001969">
    <property type="entry name" value="Aspartic_peptidase_AS"/>
</dbReference>
<reference evidence="10" key="1">
    <citation type="journal article" date="2017" name="bioRxiv">
        <title>Comparative analysis of the genomes of Stylophora pistillata and Acropora digitifera provides evidence for extensive differences between species of corals.</title>
        <authorList>
            <person name="Voolstra C.R."/>
            <person name="Li Y."/>
            <person name="Liew Y.J."/>
            <person name="Baumgarten S."/>
            <person name="Zoccola D."/>
            <person name="Flot J.-F."/>
            <person name="Tambutte S."/>
            <person name="Allemand D."/>
            <person name="Aranda M."/>
        </authorList>
    </citation>
    <scope>NUCLEOTIDE SEQUENCE [LARGE SCALE GENOMIC DNA]</scope>
</reference>
<dbReference type="GO" id="GO:0006508">
    <property type="term" value="P:proteolysis"/>
    <property type="evidence" value="ECO:0007669"/>
    <property type="project" value="InterPro"/>
</dbReference>
<dbReference type="OrthoDB" id="775972at2759"/>
<feature type="compositionally biased region" description="Basic and acidic residues" evidence="7">
    <location>
        <begin position="37"/>
        <end position="49"/>
    </location>
</feature>
<dbReference type="PROSITE" id="PS00141">
    <property type="entry name" value="ASP_PROTEASE"/>
    <property type="match status" value="1"/>
</dbReference>
<dbReference type="GO" id="GO:0004190">
    <property type="term" value="F:aspartic-type endopeptidase activity"/>
    <property type="evidence" value="ECO:0007669"/>
    <property type="project" value="InterPro"/>
</dbReference>
<dbReference type="Gene3D" id="3.30.70.270">
    <property type="match status" value="1"/>
</dbReference>
<keyword evidence="5" id="KW-0378">Hydrolase</keyword>
<dbReference type="InterPro" id="IPR012337">
    <property type="entry name" value="RNaseH-like_sf"/>
</dbReference>
<keyword evidence="3" id="KW-0540">Nuclease</keyword>
<evidence type="ECO:0000256" key="3">
    <source>
        <dbReference type="ARBA" id="ARBA00022722"/>
    </source>
</evidence>
<feature type="region of interest" description="Disordered" evidence="7">
    <location>
        <begin position="37"/>
        <end position="56"/>
    </location>
</feature>
<dbReference type="GO" id="GO:0003964">
    <property type="term" value="F:RNA-directed DNA polymerase activity"/>
    <property type="evidence" value="ECO:0007669"/>
    <property type="project" value="UniProtKB-KW"/>
</dbReference>
<dbReference type="Proteomes" id="UP000225706">
    <property type="component" value="Unassembled WGS sequence"/>
</dbReference>
<feature type="compositionally biased region" description="Basic and acidic residues" evidence="7">
    <location>
        <begin position="523"/>
        <end position="538"/>
    </location>
</feature>
<keyword evidence="10" id="KW-1185">Reference proteome</keyword>
<keyword evidence="2" id="KW-0548">Nucleotidyltransferase</keyword>
<protein>
    <submittedName>
        <fullName evidence="9">Uncharacterized protein K02A2.6</fullName>
    </submittedName>
</protein>
<dbReference type="GO" id="GO:0004519">
    <property type="term" value="F:endonuclease activity"/>
    <property type="evidence" value="ECO:0007669"/>
    <property type="project" value="UniProtKB-KW"/>
</dbReference>
<dbReference type="InterPro" id="IPR036397">
    <property type="entry name" value="RNaseH_sf"/>
</dbReference>
<dbReference type="GO" id="GO:0015074">
    <property type="term" value="P:DNA integration"/>
    <property type="evidence" value="ECO:0007669"/>
    <property type="project" value="InterPro"/>
</dbReference>